<dbReference type="AlphaFoldDB" id="X1JW79"/>
<evidence type="ECO:0000313" key="1">
    <source>
        <dbReference type="EMBL" id="GAH98981.1"/>
    </source>
</evidence>
<gene>
    <name evidence="1" type="ORF">S06H3_07513</name>
</gene>
<accession>X1JW79</accession>
<proteinExistence type="predicted"/>
<comment type="caution">
    <text evidence="1">The sequence shown here is derived from an EMBL/GenBank/DDBJ whole genome shotgun (WGS) entry which is preliminary data.</text>
</comment>
<name>X1JW79_9ZZZZ</name>
<dbReference type="EMBL" id="BARV01003049">
    <property type="protein sequence ID" value="GAH98981.1"/>
    <property type="molecule type" value="Genomic_DNA"/>
</dbReference>
<organism evidence="1">
    <name type="scientific">marine sediment metagenome</name>
    <dbReference type="NCBI Taxonomy" id="412755"/>
    <lineage>
        <taxon>unclassified sequences</taxon>
        <taxon>metagenomes</taxon>
        <taxon>ecological metagenomes</taxon>
    </lineage>
</organism>
<reference evidence="1" key="1">
    <citation type="journal article" date="2014" name="Front. Microbiol.">
        <title>High frequency of phylogenetically diverse reductive dehalogenase-homologous genes in deep subseafloor sedimentary metagenomes.</title>
        <authorList>
            <person name="Kawai M."/>
            <person name="Futagami T."/>
            <person name="Toyoda A."/>
            <person name="Takaki Y."/>
            <person name="Nishi S."/>
            <person name="Hori S."/>
            <person name="Arai W."/>
            <person name="Tsubouchi T."/>
            <person name="Morono Y."/>
            <person name="Uchiyama I."/>
            <person name="Ito T."/>
            <person name="Fujiyama A."/>
            <person name="Inagaki F."/>
            <person name="Takami H."/>
        </authorList>
    </citation>
    <scope>NUCLEOTIDE SEQUENCE</scope>
    <source>
        <strain evidence="1">Expedition CK06-06</strain>
    </source>
</reference>
<protein>
    <submittedName>
        <fullName evidence="1">Uncharacterized protein</fullName>
    </submittedName>
</protein>
<sequence>MTELVMPDSEYCYETRVFGEGKQCPDFDGTISMEPKCRKYNKRLSWTRSGTVLKCEECQGPEGISGRIKKFHAHLDVCSQCERHPFDLCPEGARLLKYAATGQQN</sequence>